<gene>
    <name evidence="1" type="ORF">Sradi_3649700</name>
</gene>
<dbReference type="AlphaFoldDB" id="A0AAW2QI61"/>
<comment type="caution">
    <text evidence="1">The sequence shown here is derived from an EMBL/GenBank/DDBJ whole genome shotgun (WGS) entry which is preliminary data.</text>
</comment>
<proteinExistence type="predicted"/>
<sequence length="116" mass="12752">MIADTIKVQYVEYAQNSHAYSNPYSKRIDAMRMPTGSNLQNCSSSMENATRSSTSVTSLKHAITPEPTATTWSNNLSGPSKVMLSIGMWIYSQSQLIVGAKWKENSSTVFVAPDAR</sequence>
<reference evidence="1" key="2">
    <citation type="journal article" date="2024" name="Plant">
        <title>Genomic evolution and insights into agronomic trait innovations of Sesamum species.</title>
        <authorList>
            <person name="Miao H."/>
            <person name="Wang L."/>
            <person name="Qu L."/>
            <person name="Liu H."/>
            <person name="Sun Y."/>
            <person name="Le M."/>
            <person name="Wang Q."/>
            <person name="Wei S."/>
            <person name="Zheng Y."/>
            <person name="Lin W."/>
            <person name="Duan Y."/>
            <person name="Cao H."/>
            <person name="Xiong S."/>
            <person name="Wang X."/>
            <person name="Wei L."/>
            <person name="Li C."/>
            <person name="Ma Q."/>
            <person name="Ju M."/>
            <person name="Zhao R."/>
            <person name="Li G."/>
            <person name="Mu C."/>
            <person name="Tian Q."/>
            <person name="Mei H."/>
            <person name="Zhang T."/>
            <person name="Gao T."/>
            <person name="Zhang H."/>
        </authorList>
    </citation>
    <scope>NUCLEOTIDE SEQUENCE</scope>
    <source>
        <strain evidence="1">G02</strain>
    </source>
</reference>
<dbReference type="EMBL" id="JACGWJ010000015">
    <property type="protein sequence ID" value="KAL0367596.1"/>
    <property type="molecule type" value="Genomic_DNA"/>
</dbReference>
<evidence type="ECO:0000313" key="1">
    <source>
        <dbReference type="EMBL" id="KAL0367596.1"/>
    </source>
</evidence>
<organism evidence="1">
    <name type="scientific">Sesamum radiatum</name>
    <name type="common">Black benniseed</name>
    <dbReference type="NCBI Taxonomy" id="300843"/>
    <lineage>
        <taxon>Eukaryota</taxon>
        <taxon>Viridiplantae</taxon>
        <taxon>Streptophyta</taxon>
        <taxon>Embryophyta</taxon>
        <taxon>Tracheophyta</taxon>
        <taxon>Spermatophyta</taxon>
        <taxon>Magnoliopsida</taxon>
        <taxon>eudicotyledons</taxon>
        <taxon>Gunneridae</taxon>
        <taxon>Pentapetalae</taxon>
        <taxon>asterids</taxon>
        <taxon>lamiids</taxon>
        <taxon>Lamiales</taxon>
        <taxon>Pedaliaceae</taxon>
        <taxon>Sesamum</taxon>
    </lineage>
</organism>
<protein>
    <submittedName>
        <fullName evidence="1">Uncharacterized protein</fullName>
    </submittedName>
</protein>
<accession>A0AAW2QI61</accession>
<reference evidence="1" key="1">
    <citation type="submission" date="2020-06" db="EMBL/GenBank/DDBJ databases">
        <authorList>
            <person name="Li T."/>
            <person name="Hu X."/>
            <person name="Zhang T."/>
            <person name="Song X."/>
            <person name="Zhang H."/>
            <person name="Dai N."/>
            <person name="Sheng W."/>
            <person name="Hou X."/>
            <person name="Wei L."/>
        </authorList>
    </citation>
    <scope>NUCLEOTIDE SEQUENCE</scope>
    <source>
        <strain evidence="1">G02</strain>
        <tissue evidence="1">Leaf</tissue>
    </source>
</reference>
<name>A0AAW2QI61_SESRA</name>